<evidence type="ECO:0000313" key="2">
    <source>
        <dbReference type="Proteomes" id="UP000504629"/>
    </source>
</evidence>
<dbReference type="InterPro" id="IPR017920">
    <property type="entry name" value="COMM"/>
</dbReference>
<gene>
    <name evidence="3" type="primary">LOC114248149</name>
</gene>
<proteinExistence type="predicted"/>
<reference evidence="3" key="1">
    <citation type="submission" date="2025-08" db="UniProtKB">
        <authorList>
            <consortium name="RefSeq"/>
        </authorList>
    </citation>
    <scope>IDENTIFICATION</scope>
    <source>
        <tissue evidence="3">Silk gland</tissue>
    </source>
</reference>
<sequence length="235" mass="26918">MIIFLTELQKDHLKLLHEHSVQVLIDFCKLAVEYINKGANSNKYGIAAEKLKVPLATIRNLVQALVYLILEGSKHNLSESDFRSSLALAGFSNDQQDVMSKLYNTKKKELYEALQLLQRNDPKYIDFAWRFEVQIASRNSNEGIKPVVTMDFVTMRPKSFALHEKETIINRKQKATNYIVDATVQEAKAAIQCQNNVNHTLLQCDIPNLIHLTNKLDQALKESKSQHVRKVQRSL</sequence>
<organism evidence="2 3">
    <name type="scientific">Bombyx mandarina</name>
    <name type="common">Wild silk moth</name>
    <name type="synonym">Wild silkworm</name>
    <dbReference type="NCBI Taxonomy" id="7092"/>
    <lineage>
        <taxon>Eukaryota</taxon>
        <taxon>Metazoa</taxon>
        <taxon>Ecdysozoa</taxon>
        <taxon>Arthropoda</taxon>
        <taxon>Hexapoda</taxon>
        <taxon>Insecta</taxon>
        <taxon>Pterygota</taxon>
        <taxon>Neoptera</taxon>
        <taxon>Endopterygota</taxon>
        <taxon>Lepidoptera</taxon>
        <taxon>Glossata</taxon>
        <taxon>Ditrysia</taxon>
        <taxon>Bombycoidea</taxon>
        <taxon>Bombycidae</taxon>
        <taxon>Bombycinae</taxon>
        <taxon>Bombyx</taxon>
    </lineage>
</organism>
<dbReference type="Proteomes" id="UP000504629">
    <property type="component" value="Unplaced"/>
</dbReference>
<evidence type="ECO:0000313" key="3">
    <source>
        <dbReference type="RefSeq" id="XP_028037092.1"/>
    </source>
</evidence>
<dbReference type="KEGG" id="bman:114248149"/>
<dbReference type="AlphaFoldDB" id="A0A6J2K808"/>
<dbReference type="PANTHER" id="PTHR15857">
    <property type="entry name" value="COMM DOMAIN CONTAINING PROTEIN 2"/>
    <property type="match status" value="1"/>
</dbReference>
<dbReference type="OrthoDB" id="10257479at2759"/>
<dbReference type="GeneID" id="114248149"/>
<protein>
    <submittedName>
        <fullName evidence="3">COMM domain-containing protein 2-like</fullName>
    </submittedName>
</protein>
<dbReference type="InterPro" id="IPR037354">
    <property type="entry name" value="Commd2"/>
</dbReference>
<accession>A0A6J2K808</accession>
<dbReference type="Pfam" id="PF21672">
    <property type="entry name" value="COMM_HN"/>
    <property type="match status" value="1"/>
</dbReference>
<evidence type="ECO:0000259" key="1">
    <source>
        <dbReference type="PROSITE" id="PS51269"/>
    </source>
</evidence>
<dbReference type="PROSITE" id="PS51269">
    <property type="entry name" value="COMM"/>
    <property type="match status" value="1"/>
</dbReference>
<dbReference type="RefSeq" id="XP_028037092.1">
    <property type="nucleotide sequence ID" value="XM_028181291.1"/>
</dbReference>
<dbReference type="PANTHER" id="PTHR15857:SF0">
    <property type="entry name" value="COMM DOMAIN-CONTAINING PROTEIN 2"/>
    <property type="match status" value="1"/>
</dbReference>
<keyword evidence="2" id="KW-1185">Reference proteome</keyword>
<dbReference type="Pfam" id="PF07258">
    <property type="entry name" value="COMM_domain"/>
    <property type="match status" value="1"/>
</dbReference>
<name>A0A6J2K808_BOMMA</name>
<feature type="domain" description="COMM" evidence="1">
    <location>
        <begin position="123"/>
        <end position="227"/>
    </location>
</feature>